<proteinExistence type="predicted"/>
<reference evidence="1" key="1">
    <citation type="journal article" date="2023" name="Int. J. Syst. Evol. Microbiol.">
        <title>Sinisalibacter aestuarii sp. nov., isolated from estuarine sediment of the Arakawa River.</title>
        <authorList>
            <person name="Arafat S.T."/>
            <person name="Hirano S."/>
            <person name="Sato A."/>
            <person name="Takeuchi K."/>
            <person name="Yasuda T."/>
            <person name="Terahara T."/>
            <person name="Hamada M."/>
            <person name="Kobayashi T."/>
        </authorList>
    </citation>
    <scope>NUCLEOTIDE SEQUENCE</scope>
    <source>
        <strain evidence="1">B-399</strain>
    </source>
</reference>
<name>A0ABQ5LRG8_9RHOB</name>
<gene>
    <name evidence="1" type="ORF">STA1M1_14690</name>
</gene>
<dbReference type="PROSITE" id="PS51257">
    <property type="entry name" value="PROKAR_LIPOPROTEIN"/>
    <property type="match status" value="1"/>
</dbReference>
<accession>A0ABQ5LRG8</accession>
<dbReference type="EMBL" id="BROH01000003">
    <property type="protein sequence ID" value="GKY87600.1"/>
    <property type="molecule type" value="Genomic_DNA"/>
</dbReference>
<dbReference type="Proteomes" id="UP001144205">
    <property type="component" value="Unassembled WGS sequence"/>
</dbReference>
<evidence type="ECO:0000313" key="1">
    <source>
        <dbReference type="EMBL" id="GKY87600.1"/>
    </source>
</evidence>
<sequence>MLAFVKRLWNAAPVATLLLAAALVACAYFGTRAVVFSLYWHDPAHREQEIAAWMTPGYIAHSWRVPREVVLGALGAPVPPPDGPMNLEDLAAYRGMSVEALIAEAEAAIAAFRADHPEGAPQ</sequence>
<organism evidence="1 2">
    <name type="scientific">Sinisalibacter aestuarii</name>
    <dbReference type="NCBI Taxonomy" id="2949426"/>
    <lineage>
        <taxon>Bacteria</taxon>
        <taxon>Pseudomonadati</taxon>
        <taxon>Pseudomonadota</taxon>
        <taxon>Alphaproteobacteria</taxon>
        <taxon>Rhodobacterales</taxon>
        <taxon>Roseobacteraceae</taxon>
        <taxon>Sinisalibacter</taxon>
    </lineage>
</organism>
<comment type="caution">
    <text evidence="1">The sequence shown here is derived from an EMBL/GenBank/DDBJ whole genome shotgun (WGS) entry which is preliminary data.</text>
</comment>
<protein>
    <submittedName>
        <fullName evidence="1">Uncharacterized protein</fullName>
    </submittedName>
</protein>
<evidence type="ECO:0000313" key="2">
    <source>
        <dbReference type="Proteomes" id="UP001144205"/>
    </source>
</evidence>
<keyword evidence="2" id="KW-1185">Reference proteome</keyword>
<dbReference type="RefSeq" id="WP_281841585.1">
    <property type="nucleotide sequence ID" value="NZ_BROH01000003.1"/>
</dbReference>